<accession>A0A8B4QDL3</accession>
<dbReference type="SUPFAM" id="SSF159888">
    <property type="entry name" value="YdhG-like"/>
    <property type="match status" value="1"/>
</dbReference>
<evidence type="ECO:0000259" key="1">
    <source>
        <dbReference type="Pfam" id="PF08818"/>
    </source>
</evidence>
<dbReference type="Proteomes" id="UP000294641">
    <property type="component" value="Unassembled WGS sequence"/>
</dbReference>
<dbReference type="RefSeq" id="WP_109349310.1">
    <property type="nucleotide sequence ID" value="NZ_BJUE01000011.1"/>
</dbReference>
<reference evidence="2 4" key="1">
    <citation type="submission" date="2018-06" db="EMBL/GenBank/DDBJ databases">
        <authorList>
            <consortium name="Pathogen Informatics"/>
            <person name="Doyle S."/>
        </authorList>
    </citation>
    <scope>NUCLEOTIDE SEQUENCE [LARGE SCALE GENOMIC DNA]</scope>
    <source>
        <strain evidence="2 4">NCTC10597</strain>
    </source>
</reference>
<protein>
    <submittedName>
        <fullName evidence="2">Domain of uncharacterized function (DU1801)</fullName>
    </submittedName>
    <submittedName>
        <fullName evidence="3">Uncharacterized protein DUF1801</fullName>
    </submittedName>
</protein>
<dbReference type="Pfam" id="PF08818">
    <property type="entry name" value="DUF1801"/>
    <property type="match status" value="1"/>
</dbReference>
<organism evidence="2 4">
    <name type="scientific">Kurthia zopfii</name>
    <dbReference type="NCBI Taxonomy" id="1650"/>
    <lineage>
        <taxon>Bacteria</taxon>
        <taxon>Bacillati</taxon>
        <taxon>Bacillota</taxon>
        <taxon>Bacilli</taxon>
        <taxon>Bacillales</taxon>
        <taxon>Caryophanaceae</taxon>
        <taxon>Kurthia</taxon>
    </lineage>
</organism>
<dbReference type="Proteomes" id="UP000254330">
    <property type="component" value="Unassembled WGS sequence"/>
</dbReference>
<name>A0A8B4QDL3_9BACL</name>
<dbReference type="Gene3D" id="3.90.1150.200">
    <property type="match status" value="1"/>
</dbReference>
<proteinExistence type="predicted"/>
<reference evidence="3 5" key="2">
    <citation type="submission" date="2019-03" db="EMBL/GenBank/DDBJ databases">
        <title>Genomic Encyclopedia of Type Strains, Phase IV (KMG-IV): sequencing the most valuable type-strain genomes for metagenomic binning, comparative biology and taxonomic classification.</title>
        <authorList>
            <person name="Goeker M."/>
        </authorList>
    </citation>
    <scope>NUCLEOTIDE SEQUENCE [LARGE SCALE GENOMIC DNA]</scope>
    <source>
        <strain evidence="3 5">DSM 20580</strain>
    </source>
</reference>
<dbReference type="InterPro" id="IPR014922">
    <property type="entry name" value="YdhG-like"/>
</dbReference>
<keyword evidence="5" id="KW-1185">Reference proteome</keyword>
<dbReference type="AlphaFoldDB" id="A0A8B4QDL3"/>
<evidence type="ECO:0000313" key="4">
    <source>
        <dbReference type="Proteomes" id="UP000254330"/>
    </source>
</evidence>
<comment type="caution">
    <text evidence="2">The sequence shown here is derived from an EMBL/GenBank/DDBJ whole genome shotgun (WGS) entry which is preliminary data.</text>
</comment>
<evidence type="ECO:0000313" key="2">
    <source>
        <dbReference type="EMBL" id="STX10792.1"/>
    </source>
</evidence>
<dbReference type="OrthoDB" id="9813231at2"/>
<gene>
    <name evidence="3" type="ORF">DFR61_1117</name>
    <name evidence="2" type="ORF">NCTC10597_02570</name>
</gene>
<dbReference type="EMBL" id="SNZG01000011">
    <property type="protein sequence ID" value="TDR39483.1"/>
    <property type="molecule type" value="Genomic_DNA"/>
</dbReference>
<dbReference type="EMBL" id="UGNP01000001">
    <property type="protein sequence ID" value="STX10792.1"/>
    <property type="molecule type" value="Genomic_DNA"/>
</dbReference>
<evidence type="ECO:0000313" key="3">
    <source>
        <dbReference type="EMBL" id="TDR39483.1"/>
    </source>
</evidence>
<feature type="domain" description="YdhG-like" evidence="1">
    <location>
        <begin position="15"/>
        <end position="131"/>
    </location>
</feature>
<sequence length="151" mass="17688">MPEIENYLASIDEDRRDAFLQLYEVVKDNMPEGFEERMQYGMITWVVPLAVYPDGYLNRADEPVPFISVGYQKKHLAVYHMGIMGNQPLLQWFEEKYAEVVPTKLNMGKSCIRFTNAKKVPFDLIGELVQKMSMDEWVKAYDHFAGKRNRK</sequence>
<evidence type="ECO:0000313" key="5">
    <source>
        <dbReference type="Proteomes" id="UP000294641"/>
    </source>
</evidence>